<dbReference type="PRINTS" id="PR00421">
    <property type="entry name" value="THIOREDOXIN"/>
</dbReference>
<comment type="catalytic activity">
    <reaction evidence="1">
        <text>Catalyzes the rearrangement of -S-S- bonds in proteins.</text>
        <dbReference type="EC" id="5.3.4.1"/>
    </reaction>
</comment>
<keyword evidence="6" id="KW-0677">Repeat</keyword>
<dbReference type="FunFam" id="3.40.30.10:FF:000050">
    <property type="entry name" value="protein disulfide-isomerase A6 isoform X1"/>
    <property type="match status" value="1"/>
</dbReference>
<dbReference type="InterPro" id="IPR017937">
    <property type="entry name" value="Thioredoxin_CS"/>
</dbReference>
<keyword evidence="9" id="KW-0413">Isomerase</keyword>
<dbReference type="PANTHER" id="PTHR45815">
    <property type="entry name" value="PROTEIN DISULFIDE-ISOMERASE A6"/>
    <property type="match status" value="1"/>
</dbReference>
<sequence length="448" mass="48045">MGLLYCVFLSCFVSLARGLYGPQTDVVQLTANNFRSMVMDSDSVWLVEFFAPWCGHCKALAPEWIKAASALKGAVKVGAVDMDDQQNQQIGGQYGIRGFPTIKVFGANKNSPTDYNGARTAQSIIDSGLSAVKSMVNQRLSGGGRSGSGRGGGGGGGGGKQGSKEDVVELTDANFEREVLNSKDLVLVEFFAPWCGHCQRLAPEWAKAASELKGKVKVCALDATVHTATAGRYQIQGYPSIKVFAAGVKDSNSVENYEGGRTASDIVQFALDRLAESIEPPEVLEIVNSEVLKTNCEEKPICVISVLPHILDSGASGRNKYLDILKSMGEKYKKKLWGWIWTEAGAQAKLEDAVGLGGFGYPAMVAVNARKMKYAVLKGPFDNTGIDEFLRAVSVGRGATATIKSAGLPTAEEIQPWDGKDGELPIEEDIDLSDVDLDEEEGVKKDEL</sequence>
<feature type="compositionally biased region" description="Acidic residues" evidence="11">
    <location>
        <begin position="424"/>
        <end position="441"/>
    </location>
</feature>
<comment type="similarity">
    <text evidence="3">Belongs to the protein disulfide isomerase family.</text>
</comment>
<comment type="subcellular location">
    <subcellularLocation>
        <location evidence="2">Endoplasmic reticulum lumen</location>
    </subcellularLocation>
</comment>
<evidence type="ECO:0000256" key="5">
    <source>
        <dbReference type="ARBA" id="ARBA00022729"/>
    </source>
</evidence>
<dbReference type="GO" id="GO:0005788">
    <property type="term" value="C:endoplasmic reticulum lumen"/>
    <property type="evidence" value="ECO:0007669"/>
    <property type="project" value="UniProtKB-SubCell"/>
</dbReference>
<keyword evidence="15" id="KW-1185">Reference proteome</keyword>
<feature type="region of interest" description="Disordered" evidence="11">
    <location>
        <begin position="140"/>
        <end position="164"/>
    </location>
</feature>
<feature type="domain" description="Thioredoxin" evidence="13">
    <location>
        <begin position="159"/>
        <end position="276"/>
    </location>
</feature>
<accession>A0AAU9XK22</accession>
<name>A0AAU9XK22_9CNID</name>
<evidence type="ECO:0000256" key="8">
    <source>
        <dbReference type="ARBA" id="ARBA00023157"/>
    </source>
</evidence>
<dbReference type="AlphaFoldDB" id="A0AAU9XK22"/>
<evidence type="ECO:0000256" key="4">
    <source>
        <dbReference type="ARBA" id="ARBA00012723"/>
    </source>
</evidence>
<gene>
    <name evidence="14" type="ORF">PMEA_00025011</name>
</gene>
<feature type="region of interest" description="Disordered" evidence="11">
    <location>
        <begin position="413"/>
        <end position="448"/>
    </location>
</feature>
<organism evidence="14 15">
    <name type="scientific">Pocillopora meandrina</name>
    <dbReference type="NCBI Taxonomy" id="46732"/>
    <lineage>
        <taxon>Eukaryota</taxon>
        <taxon>Metazoa</taxon>
        <taxon>Cnidaria</taxon>
        <taxon>Anthozoa</taxon>
        <taxon>Hexacorallia</taxon>
        <taxon>Scleractinia</taxon>
        <taxon>Astrocoeniina</taxon>
        <taxon>Pocilloporidae</taxon>
        <taxon>Pocillopora</taxon>
    </lineage>
</organism>
<dbReference type="PROSITE" id="PS00194">
    <property type="entry name" value="THIOREDOXIN_1"/>
    <property type="match status" value="2"/>
</dbReference>
<feature type="domain" description="Thioredoxin" evidence="13">
    <location>
        <begin position="15"/>
        <end position="137"/>
    </location>
</feature>
<evidence type="ECO:0000256" key="11">
    <source>
        <dbReference type="SAM" id="MobiDB-lite"/>
    </source>
</evidence>
<dbReference type="GO" id="GO:0003756">
    <property type="term" value="F:protein disulfide isomerase activity"/>
    <property type="evidence" value="ECO:0007669"/>
    <property type="project" value="UniProtKB-EC"/>
</dbReference>
<dbReference type="EMBL" id="CALNXJ010000048">
    <property type="protein sequence ID" value="CAH3150919.1"/>
    <property type="molecule type" value="Genomic_DNA"/>
</dbReference>
<evidence type="ECO:0000313" key="14">
    <source>
        <dbReference type="EMBL" id="CAH3150919.1"/>
    </source>
</evidence>
<keyword evidence="5 12" id="KW-0732">Signal</keyword>
<dbReference type="Pfam" id="PF24541">
    <property type="entry name" value="Thioredox_PDIA6_C"/>
    <property type="match status" value="1"/>
</dbReference>
<dbReference type="PANTHER" id="PTHR45815:SF3">
    <property type="entry name" value="PROTEIN DISULFIDE-ISOMERASE A6"/>
    <property type="match status" value="1"/>
</dbReference>
<evidence type="ECO:0000256" key="6">
    <source>
        <dbReference type="ARBA" id="ARBA00022737"/>
    </source>
</evidence>
<evidence type="ECO:0000313" key="15">
    <source>
        <dbReference type="Proteomes" id="UP001159428"/>
    </source>
</evidence>
<dbReference type="InterPro" id="IPR036249">
    <property type="entry name" value="Thioredoxin-like_sf"/>
</dbReference>
<dbReference type="EC" id="5.3.4.1" evidence="4"/>
<evidence type="ECO:0000259" key="13">
    <source>
        <dbReference type="PROSITE" id="PS51352"/>
    </source>
</evidence>
<protein>
    <recommendedName>
        <fullName evidence="4">protein disulfide-isomerase</fullName>
        <ecNumber evidence="4">5.3.4.1</ecNumber>
    </recommendedName>
</protein>
<feature type="compositionally biased region" description="Gly residues" evidence="11">
    <location>
        <begin position="141"/>
        <end position="161"/>
    </location>
</feature>
<dbReference type="CDD" id="cd02983">
    <property type="entry name" value="P5_C"/>
    <property type="match status" value="1"/>
</dbReference>
<keyword evidence="8" id="KW-1015">Disulfide bond</keyword>
<evidence type="ECO:0000256" key="1">
    <source>
        <dbReference type="ARBA" id="ARBA00001182"/>
    </source>
</evidence>
<evidence type="ECO:0000256" key="12">
    <source>
        <dbReference type="SAM" id="SignalP"/>
    </source>
</evidence>
<dbReference type="GO" id="GO:0034976">
    <property type="term" value="P:response to endoplasmic reticulum stress"/>
    <property type="evidence" value="ECO:0007669"/>
    <property type="project" value="TreeGrafter"/>
</dbReference>
<comment type="caution">
    <text evidence="14">The sequence shown here is derived from an EMBL/GenBank/DDBJ whole genome shotgun (WGS) entry which is preliminary data.</text>
</comment>
<evidence type="ECO:0000256" key="3">
    <source>
        <dbReference type="ARBA" id="ARBA00006347"/>
    </source>
</evidence>
<dbReference type="GO" id="GO:0015035">
    <property type="term" value="F:protein-disulfide reductase activity"/>
    <property type="evidence" value="ECO:0007669"/>
    <property type="project" value="TreeGrafter"/>
</dbReference>
<feature type="signal peptide" evidence="12">
    <location>
        <begin position="1"/>
        <end position="18"/>
    </location>
</feature>
<evidence type="ECO:0000256" key="10">
    <source>
        <dbReference type="ARBA" id="ARBA00023284"/>
    </source>
</evidence>
<evidence type="ECO:0000256" key="9">
    <source>
        <dbReference type="ARBA" id="ARBA00023235"/>
    </source>
</evidence>
<dbReference type="InterPro" id="IPR013766">
    <property type="entry name" value="Thioredoxin_domain"/>
</dbReference>
<evidence type="ECO:0000256" key="7">
    <source>
        <dbReference type="ARBA" id="ARBA00022824"/>
    </source>
</evidence>
<evidence type="ECO:0000256" key="2">
    <source>
        <dbReference type="ARBA" id="ARBA00004319"/>
    </source>
</evidence>
<dbReference type="Gene3D" id="3.40.30.10">
    <property type="entry name" value="Glutaredoxin"/>
    <property type="match status" value="2"/>
</dbReference>
<dbReference type="SUPFAM" id="SSF52833">
    <property type="entry name" value="Thioredoxin-like"/>
    <property type="match status" value="3"/>
</dbReference>
<keyword evidence="10" id="KW-0676">Redox-active center</keyword>
<dbReference type="CDD" id="cd03001">
    <property type="entry name" value="PDI_a_P5"/>
    <property type="match status" value="2"/>
</dbReference>
<dbReference type="InterPro" id="IPR057305">
    <property type="entry name" value="Thioredox_PDIA6_C"/>
</dbReference>
<feature type="chain" id="PRO_5043706755" description="protein disulfide-isomerase" evidence="12">
    <location>
        <begin position="19"/>
        <end position="448"/>
    </location>
</feature>
<proteinExistence type="inferred from homology"/>
<keyword evidence="7" id="KW-0256">Endoplasmic reticulum</keyword>
<dbReference type="Proteomes" id="UP001159428">
    <property type="component" value="Unassembled WGS sequence"/>
</dbReference>
<dbReference type="PROSITE" id="PS51352">
    <property type="entry name" value="THIOREDOXIN_2"/>
    <property type="match status" value="2"/>
</dbReference>
<reference evidence="14 15" key="1">
    <citation type="submission" date="2022-05" db="EMBL/GenBank/DDBJ databases">
        <authorList>
            <consortium name="Genoscope - CEA"/>
            <person name="William W."/>
        </authorList>
    </citation>
    <scope>NUCLEOTIDE SEQUENCE [LARGE SCALE GENOMIC DNA]</scope>
</reference>
<dbReference type="Pfam" id="PF00085">
    <property type="entry name" value="Thioredoxin"/>
    <property type="match status" value="2"/>
</dbReference>